<evidence type="ECO:0000313" key="2">
    <source>
        <dbReference type="Proteomes" id="UP001162162"/>
    </source>
</evidence>
<protein>
    <submittedName>
        <fullName evidence="1">Uncharacterized protein</fullName>
    </submittedName>
</protein>
<proteinExistence type="predicted"/>
<organism evidence="1 2">
    <name type="scientific">Aromia moschata</name>
    <dbReference type="NCBI Taxonomy" id="1265417"/>
    <lineage>
        <taxon>Eukaryota</taxon>
        <taxon>Metazoa</taxon>
        <taxon>Ecdysozoa</taxon>
        <taxon>Arthropoda</taxon>
        <taxon>Hexapoda</taxon>
        <taxon>Insecta</taxon>
        <taxon>Pterygota</taxon>
        <taxon>Neoptera</taxon>
        <taxon>Endopterygota</taxon>
        <taxon>Coleoptera</taxon>
        <taxon>Polyphaga</taxon>
        <taxon>Cucujiformia</taxon>
        <taxon>Chrysomeloidea</taxon>
        <taxon>Cerambycidae</taxon>
        <taxon>Cerambycinae</taxon>
        <taxon>Callichromatini</taxon>
        <taxon>Aromia</taxon>
    </lineage>
</organism>
<sequence>MMVKSKLDGPSFTHFTNALSVYKETLDLNKLTEILDKIFTDKPSLRFILLGLETWIKDHHKDEFQKYCEKMR</sequence>
<dbReference type="AlphaFoldDB" id="A0AAV8YL19"/>
<dbReference type="Pfam" id="PF23116">
    <property type="entry name" value="HHD_RTEL1"/>
    <property type="match status" value="1"/>
</dbReference>
<dbReference type="Proteomes" id="UP001162162">
    <property type="component" value="Unassembled WGS sequence"/>
</dbReference>
<evidence type="ECO:0000313" key="1">
    <source>
        <dbReference type="EMBL" id="KAJ8952434.1"/>
    </source>
</evidence>
<dbReference type="Gene3D" id="1.20.1160.20">
    <property type="match status" value="1"/>
</dbReference>
<comment type="caution">
    <text evidence="1">The sequence shown here is derived from an EMBL/GenBank/DDBJ whole genome shotgun (WGS) entry which is preliminary data.</text>
</comment>
<keyword evidence="2" id="KW-1185">Reference proteome</keyword>
<name>A0AAV8YL19_9CUCU</name>
<gene>
    <name evidence="1" type="ORF">NQ318_014526</name>
</gene>
<reference evidence="1" key="1">
    <citation type="journal article" date="2023" name="Insect Mol. Biol.">
        <title>Genome sequencing provides insights into the evolution of gene families encoding plant cell wall-degrading enzymes in longhorned beetles.</title>
        <authorList>
            <person name="Shin N.R."/>
            <person name="Okamura Y."/>
            <person name="Kirsch R."/>
            <person name="Pauchet Y."/>
        </authorList>
    </citation>
    <scope>NUCLEOTIDE SEQUENCE</scope>
    <source>
        <strain evidence="1">AMC_N1</strain>
    </source>
</reference>
<dbReference type="EMBL" id="JAPWTK010000069">
    <property type="protein sequence ID" value="KAJ8952434.1"/>
    <property type="molecule type" value="Genomic_DNA"/>
</dbReference>
<accession>A0AAV8YL19</accession>